<dbReference type="Proteomes" id="UP000235828">
    <property type="component" value="Chromosome B"/>
</dbReference>
<gene>
    <name evidence="1" type="ORF">VTAP4600_B1317</name>
</gene>
<proteinExistence type="predicted"/>
<dbReference type="AlphaFoldDB" id="A0A2N8ZLZ4"/>
<evidence type="ECO:0000313" key="2">
    <source>
        <dbReference type="Proteomes" id="UP000235828"/>
    </source>
</evidence>
<accession>A0A2N8ZLZ4</accession>
<dbReference type="EMBL" id="LT960612">
    <property type="protein sequence ID" value="SON52928.1"/>
    <property type="molecule type" value="Genomic_DNA"/>
</dbReference>
<protein>
    <submittedName>
        <fullName evidence="1">Uncharacterized protein</fullName>
    </submittedName>
</protein>
<organism evidence="1 2">
    <name type="scientific">Vibrio tapetis subsp. tapetis</name>
    <dbReference type="NCBI Taxonomy" id="1671868"/>
    <lineage>
        <taxon>Bacteria</taxon>
        <taxon>Pseudomonadati</taxon>
        <taxon>Pseudomonadota</taxon>
        <taxon>Gammaproteobacteria</taxon>
        <taxon>Vibrionales</taxon>
        <taxon>Vibrionaceae</taxon>
        <taxon>Vibrio</taxon>
    </lineage>
</organism>
<sequence>MQFSLTHPAIAAKFDDIYPNNAEALGRHGYVFGRHDAGEFVLVAANFNEHEPLDVTIKLTEETITAWGLADGEYPLYERIESGKAITIHVAHGVGVVSLNLPPLASYAFTQ</sequence>
<dbReference type="KEGG" id="vta:B1317"/>
<reference evidence="1 2" key="1">
    <citation type="submission" date="2017-10" db="EMBL/GenBank/DDBJ databases">
        <authorList>
            <person name="Banno H."/>
            <person name="Chua N.-H."/>
        </authorList>
    </citation>
    <scope>NUCLEOTIDE SEQUENCE [LARGE SCALE GENOMIC DNA]</scope>
    <source>
        <strain evidence="1">Vibrio tapetis CECT4600</strain>
    </source>
</reference>
<keyword evidence="2" id="KW-1185">Reference proteome</keyword>
<name>A0A2N8ZLZ4_9VIBR</name>
<evidence type="ECO:0000313" key="1">
    <source>
        <dbReference type="EMBL" id="SON52928.1"/>
    </source>
</evidence>